<name>A0A9P6YHE7_9FUNG</name>
<accession>A0A9P6YHE7</accession>
<keyword evidence="3" id="KW-1185">Reference proteome</keyword>
<organism evidence="2 3">
    <name type="scientific">Rhizopus delemar</name>
    <dbReference type="NCBI Taxonomy" id="936053"/>
    <lineage>
        <taxon>Eukaryota</taxon>
        <taxon>Fungi</taxon>
        <taxon>Fungi incertae sedis</taxon>
        <taxon>Mucoromycota</taxon>
        <taxon>Mucoromycotina</taxon>
        <taxon>Mucoromycetes</taxon>
        <taxon>Mucorales</taxon>
        <taxon>Mucorineae</taxon>
        <taxon>Rhizopodaceae</taxon>
        <taxon>Rhizopus</taxon>
    </lineage>
</organism>
<sequence>MATPARYKAAALKGKKTAPPAHKPPTTRPRKVLSTRQLQVVARTFTPVSGTHGYQYIYLPCRFRESIGNARAKLAKLRLENSRILHLYYPTSRVVAILVHNDYVDHALTTLNKAGIKPLEEFNPRDPTNLRDSKFADLTNDERHLKMCEIHTASLLRALDYVRVEVRPSVARSFFNKSWITQEQYQDFLNKSRAPRQDTTKVNTSFLDVVMNEVDP</sequence>
<comment type="caution">
    <text evidence="2">The sequence shown here is derived from an EMBL/GenBank/DDBJ whole genome shotgun (WGS) entry which is preliminary data.</text>
</comment>
<feature type="region of interest" description="Disordered" evidence="1">
    <location>
        <begin position="10"/>
        <end position="32"/>
    </location>
</feature>
<dbReference type="AlphaFoldDB" id="A0A9P6YHE7"/>
<proteinExistence type="predicted"/>
<gene>
    <name evidence="2" type="ORF">G6F50_013428</name>
</gene>
<dbReference type="Proteomes" id="UP000740926">
    <property type="component" value="Unassembled WGS sequence"/>
</dbReference>
<evidence type="ECO:0000313" key="2">
    <source>
        <dbReference type="EMBL" id="KAG1548627.1"/>
    </source>
</evidence>
<evidence type="ECO:0000256" key="1">
    <source>
        <dbReference type="SAM" id="MobiDB-lite"/>
    </source>
</evidence>
<reference evidence="2 3" key="1">
    <citation type="journal article" date="2020" name="Microb. Genom.">
        <title>Genetic diversity of clinical and environmental Mucorales isolates obtained from an investigation of mucormycosis cases among solid organ transplant recipients.</title>
        <authorList>
            <person name="Nguyen M.H."/>
            <person name="Kaul D."/>
            <person name="Muto C."/>
            <person name="Cheng S.J."/>
            <person name="Richter R.A."/>
            <person name="Bruno V.M."/>
            <person name="Liu G."/>
            <person name="Beyhan S."/>
            <person name="Sundermann A.J."/>
            <person name="Mounaud S."/>
            <person name="Pasculle A.W."/>
            <person name="Nierman W.C."/>
            <person name="Driscoll E."/>
            <person name="Cumbie R."/>
            <person name="Clancy C.J."/>
            <person name="Dupont C.L."/>
        </authorList>
    </citation>
    <scope>NUCLEOTIDE SEQUENCE [LARGE SCALE GENOMIC DNA]</scope>
    <source>
        <strain evidence="2 3">GL24</strain>
    </source>
</reference>
<evidence type="ECO:0000313" key="3">
    <source>
        <dbReference type="Proteomes" id="UP000740926"/>
    </source>
</evidence>
<protein>
    <submittedName>
        <fullName evidence="2">Uncharacterized protein</fullName>
    </submittedName>
</protein>
<dbReference type="EMBL" id="JAANIU010005283">
    <property type="protein sequence ID" value="KAG1548627.1"/>
    <property type="molecule type" value="Genomic_DNA"/>
</dbReference>